<name>A0A9P5L2R1_9HYPO</name>
<reference evidence="2" key="1">
    <citation type="submission" date="2020-03" db="EMBL/GenBank/DDBJ databases">
        <title>Draft Genome Sequence of Cylindrodendrum hubeiense.</title>
        <authorList>
            <person name="Buettner E."/>
            <person name="Kellner H."/>
        </authorList>
    </citation>
    <scope>NUCLEOTIDE SEQUENCE</scope>
    <source>
        <strain evidence="2">IHI 201604</strain>
    </source>
</reference>
<sequence>MATRTPYLDSYTERRSFVRGASRANEAGVRAKDHLKKALSEIDGLFAGLSYLDKTESLTHDAFSTPFPGEGPREANYMDLDLDLELDVLSTQESPPEGAVQQDQNNHPPDPTPESRRRDWSSIRGVRDGVEILWKDFDDLATKLDNDAINNIRKSYGDAKGLRETGVVAFRNTLTGPAPNDLKKIFAFASLSYVVSCLLRDRNRLSDEDVLDGIQVWMNAIQDQDERDAFATLARQLWPEAKNYIHAIPLGISARQRAAAFHGHPWANASNDVPVSGVDHFLDQTLDGHAASSVPSVDTYQPPVIPFADSESIQLDDVYDPGLDYVCTLTGRTFTEFEWSRFLDLNEIPDTDRGPSALPVTGEEVPTGLPPEPQFFQDPGPTGQAEAKGMTGDDPPEGLLKCLQNTQLFVVFSIFFKELNQLLYVLSGQRTTARDISSPPTMMQEQYTRDRINEDYFWPLVAADGSKDAPSQGILSVASKFVSLGYLQTVEEVMAYMIIVGREIFDVDAAAYQRYMEWICTPLRSTISPSPPASSVLKPKRPSGGVVKKKAAKARSADTA</sequence>
<dbReference type="OrthoDB" id="5100145at2759"/>
<feature type="region of interest" description="Disordered" evidence="1">
    <location>
        <begin position="528"/>
        <end position="560"/>
    </location>
</feature>
<organism evidence="2 3">
    <name type="scientific">Cylindrodendrum hubeiense</name>
    <dbReference type="NCBI Taxonomy" id="595255"/>
    <lineage>
        <taxon>Eukaryota</taxon>
        <taxon>Fungi</taxon>
        <taxon>Dikarya</taxon>
        <taxon>Ascomycota</taxon>
        <taxon>Pezizomycotina</taxon>
        <taxon>Sordariomycetes</taxon>
        <taxon>Hypocreomycetidae</taxon>
        <taxon>Hypocreales</taxon>
        <taxon>Nectriaceae</taxon>
        <taxon>Cylindrodendrum</taxon>
    </lineage>
</organism>
<dbReference type="EMBL" id="JAANBB010000637">
    <property type="protein sequence ID" value="KAF7537365.1"/>
    <property type="molecule type" value="Genomic_DNA"/>
</dbReference>
<feature type="region of interest" description="Disordered" evidence="1">
    <location>
        <begin position="92"/>
        <end position="121"/>
    </location>
</feature>
<keyword evidence="3" id="KW-1185">Reference proteome</keyword>
<gene>
    <name evidence="2" type="ORF">G7Z17_g12865</name>
</gene>
<evidence type="ECO:0000256" key="1">
    <source>
        <dbReference type="SAM" id="MobiDB-lite"/>
    </source>
</evidence>
<dbReference type="Proteomes" id="UP000722485">
    <property type="component" value="Unassembled WGS sequence"/>
</dbReference>
<protein>
    <submittedName>
        <fullName evidence="2">Uncharacterized protein</fullName>
    </submittedName>
</protein>
<dbReference type="AlphaFoldDB" id="A0A9P5L2R1"/>
<accession>A0A9P5L2R1</accession>
<comment type="caution">
    <text evidence="2">The sequence shown here is derived from an EMBL/GenBank/DDBJ whole genome shotgun (WGS) entry which is preliminary data.</text>
</comment>
<evidence type="ECO:0000313" key="3">
    <source>
        <dbReference type="Proteomes" id="UP000722485"/>
    </source>
</evidence>
<evidence type="ECO:0000313" key="2">
    <source>
        <dbReference type="EMBL" id="KAF7537365.1"/>
    </source>
</evidence>
<proteinExistence type="predicted"/>